<protein>
    <submittedName>
        <fullName evidence="1">Uncharacterized protein</fullName>
    </submittedName>
</protein>
<name>A0AAN2BKE4_9GAMM</name>
<reference evidence="1 2" key="1">
    <citation type="journal article" date="2022" name="IScience">
        <title>An ultrasensitive nanofiber-based assay for enzymatic hydrolysis and deep-sea microbial degradation of cellulose.</title>
        <authorList>
            <person name="Tsudome M."/>
            <person name="Tachioka M."/>
            <person name="Miyazaki M."/>
            <person name="Uchimura K."/>
            <person name="Tsuda M."/>
            <person name="Takaki Y."/>
            <person name="Deguchi S."/>
        </authorList>
    </citation>
    <scope>NUCLEOTIDE SEQUENCE [LARGE SCALE GENOMIC DNA]</scope>
    <source>
        <strain evidence="1 2">GE09</strain>
    </source>
</reference>
<evidence type="ECO:0000313" key="1">
    <source>
        <dbReference type="EMBL" id="BCD97939.1"/>
    </source>
</evidence>
<dbReference type="Proteomes" id="UP001320119">
    <property type="component" value="Chromosome"/>
</dbReference>
<gene>
    <name evidence="1" type="ORF">MARGE09_P2140</name>
</gene>
<dbReference type="AlphaFoldDB" id="A0AAN2BKE4"/>
<dbReference type="RefSeq" id="WP_236981954.1">
    <property type="nucleotide sequence ID" value="NZ_AP023086.1"/>
</dbReference>
<dbReference type="KEGG" id="marq:MARGE09_P2140"/>
<keyword evidence="2" id="KW-1185">Reference proteome</keyword>
<sequence>MRLDTLTVAVAIFVLGLLLSSLSLSDVFGSQQPEAPAPHQQGFAIESD</sequence>
<organism evidence="1 2">
    <name type="scientific">Marinagarivorans cellulosilyticus</name>
    <dbReference type="NCBI Taxonomy" id="2721545"/>
    <lineage>
        <taxon>Bacteria</taxon>
        <taxon>Pseudomonadati</taxon>
        <taxon>Pseudomonadota</taxon>
        <taxon>Gammaproteobacteria</taxon>
        <taxon>Cellvibrionales</taxon>
        <taxon>Cellvibrionaceae</taxon>
        <taxon>Marinagarivorans</taxon>
    </lineage>
</organism>
<proteinExistence type="predicted"/>
<dbReference type="EMBL" id="AP023086">
    <property type="protein sequence ID" value="BCD97939.1"/>
    <property type="molecule type" value="Genomic_DNA"/>
</dbReference>
<evidence type="ECO:0000313" key="2">
    <source>
        <dbReference type="Proteomes" id="UP001320119"/>
    </source>
</evidence>
<accession>A0AAN2BKE4</accession>